<evidence type="ECO:0000256" key="1">
    <source>
        <dbReference type="SAM" id="MobiDB-lite"/>
    </source>
</evidence>
<evidence type="ECO:0000313" key="3">
    <source>
        <dbReference type="EMBL" id="ORB57514.1"/>
    </source>
</evidence>
<proteinExistence type="predicted"/>
<feature type="signal peptide" evidence="2">
    <location>
        <begin position="1"/>
        <end position="30"/>
    </location>
</feature>
<dbReference type="Proteomes" id="UP000192534">
    <property type="component" value="Unassembled WGS sequence"/>
</dbReference>
<feature type="chain" id="PRO_5013389551" evidence="2">
    <location>
        <begin position="31"/>
        <end position="159"/>
    </location>
</feature>
<feature type="region of interest" description="Disordered" evidence="1">
    <location>
        <begin position="29"/>
        <end position="84"/>
    </location>
</feature>
<feature type="compositionally biased region" description="Pro residues" evidence="1">
    <location>
        <begin position="71"/>
        <end position="84"/>
    </location>
</feature>
<evidence type="ECO:0000256" key="2">
    <source>
        <dbReference type="SAM" id="SignalP"/>
    </source>
</evidence>
<dbReference type="RefSeq" id="WP_083117181.1">
    <property type="nucleotide sequence ID" value="NZ_JACKUO010000021.1"/>
</dbReference>
<keyword evidence="4" id="KW-1185">Reference proteome</keyword>
<protein>
    <submittedName>
        <fullName evidence="3">Uncharacterized protein</fullName>
    </submittedName>
</protein>
<gene>
    <name evidence="3" type="ORF">BST42_03955</name>
</gene>
<comment type="caution">
    <text evidence="3">The sequence shown here is derived from an EMBL/GenBank/DDBJ whole genome shotgun (WGS) entry which is preliminary data.</text>
</comment>
<sequence>MEIKKIAASAATAGVLGLGGLGLGMGFAHADPHGPGPQPIPGHSENNDNRGPGQWPTTVTGPGVNAGTPGNPLPPGHGFLPPPGHYGPMPADNVYYPDVPSWVLNPVPIDQLPVGIPPAPELPDWVSDLPNPADAKLVFNTDLNAWGIWNGASSTFIRL</sequence>
<keyword evidence="2" id="KW-0732">Signal</keyword>
<reference evidence="3 4" key="1">
    <citation type="submission" date="2016-12" db="EMBL/GenBank/DDBJ databases">
        <title>The new phylogeny of genus Mycobacterium.</title>
        <authorList>
            <person name="Tortoli E."/>
            <person name="Trovato A."/>
            <person name="Cirillo D.M."/>
        </authorList>
    </citation>
    <scope>NUCLEOTIDE SEQUENCE [LARGE SCALE GENOMIC DNA]</scope>
    <source>
        <strain evidence="3 4">DSM 44223</strain>
    </source>
</reference>
<dbReference type="OrthoDB" id="4641196at2"/>
<organism evidence="3 4">
    <name type="scientific">Mycolicibacterium rhodesiae</name>
    <name type="common">Mycobacterium rhodesiae</name>
    <dbReference type="NCBI Taxonomy" id="36814"/>
    <lineage>
        <taxon>Bacteria</taxon>
        <taxon>Bacillati</taxon>
        <taxon>Actinomycetota</taxon>
        <taxon>Actinomycetes</taxon>
        <taxon>Mycobacteriales</taxon>
        <taxon>Mycobacteriaceae</taxon>
        <taxon>Mycolicibacterium</taxon>
    </lineage>
</organism>
<name>A0A1X0J662_MYCRH</name>
<accession>A0A1X0J662</accession>
<dbReference type="AlphaFoldDB" id="A0A1X0J662"/>
<dbReference type="EMBL" id="MVIH01000001">
    <property type="protein sequence ID" value="ORB57514.1"/>
    <property type="molecule type" value="Genomic_DNA"/>
</dbReference>
<evidence type="ECO:0000313" key="4">
    <source>
        <dbReference type="Proteomes" id="UP000192534"/>
    </source>
</evidence>